<name>A0A4Y2LQP0_ARAVE</name>
<reference evidence="1 2" key="1">
    <citation type="journal article" date="2019" name="Sci. Rep.">
        <title>Orb-weaving spider Araneus ventricosus genome elucidates the spidroin gene catalogue.</title>
        <authorList>
            <person name="Kono N."/>
            <person name="Nakamura H."/>
            <person name="Ohtoshi R."/>
            <person name="Moran D.A.P."/>
            <person name="Shinohara A."/>
            <person name="Yoshida Y."/>
            <person name="Fujiwara M."/>
            <person name="Mori M."/>
            <person name="Tomita M."/>
            <person name="Arakawa K."/>
        </authorList>
    </citation>
    <scope>NUCLEOTIDE SEQUENCE [LARGE SCALE GENOMIC DNA]</scope>
</reference>
<keyword evidence="2" id="KW-1185">Reference proteome</keyword>
<dbReference type="AlphaFoldDB" id="A0A4Y2LQP0"/>
<dbReference type="OrthoDB" id="6433575at2759"/>
<accession>A0A4Y2LQP0</accession>
<comment type="caution">
    <text evidence="1">The sequence shown here is derived from an EMBL/GenBank/DDBJ whole genome shotgun (WGS) entry which is preliminary data.</text>
</comment>
<proteinExistence type="predicted"/>
<gene>
    <name evidence="1" type="ORF">AVEN_149993_1</name>
</gene>
<protein>
    <submittedName>
        <fullName evidence="1">Uncharacterized protein</fullName>
    </submittedName>
</protein>
<organism evidence="1 2">
    <name type="scientific">Araneus ventricosus</name>
    <name type="common">Orbweaver spider</name>
    <name type="synonym">Epeira ventricosa</name>
    <dbReference type="NCBI Taxonomy" id="182803"/>
    <lineage>
        <taxon>Eukaryota</taxon>
        <taxon>Metazoa</taxon>
        <taxon>Ecdysozoa</taxon>
        <taxon>Arthropoda</taxon>
        <taxon>Chelicerata</taxon>
        <taxon>Arachnida</taxon>
        <taxon>Araneae</taxon>
        <taxon>Araneomorphae</taxon>
        <taxon>Entelegynae</taxon>
        <taxon>Araneoidea</taxon>
        <taxon>Araneidae</taxon>
        <taxon>Araneus</taxon>
    </lineage>
</organism>
<dbReference type="EMBL" id="BGPR01006221">
    <property type="protein sequence ID" value="GBN17091.1"/>
    <property type="molecule type" value="Genomic_DNA"/>
</dbReference>
<sequence length="99" mass="11786">MLSTSDITEAEQNAANKDIPKCSPRLRKFRRPWWNEACRDSHRHEKKLLNIFRRNPTTENHVAFKQAKALARRIHRRSQWESLINFISSIIFSISNKQL</sequence>
<evidence type="ECO:0000313" key="2">
    <source>
        <dbReference type="Proteomes" id="UP000499080"/>
    </source>
</evidence>
<dbReference type="Proteomes" id="UP000499080">
    <property type="component" value="Unassembled WGS sequence"/>
</dbReference>
<evidence type="ECO:0000313" key="1">
    <source>
        <dbReference type="EMBL" id="GBN17091.1"/>
    </source>
</evidence>